<dbReference type="GO" id="GO:0046820">
    <property type="term" value="F:4-amino-4-deoxychorismate synthase activity"/>
    <property type="evidence" value="ECO:0007669"/>
    <property type="project" value="UniProtKB-EC"/>
</dbReference>
<dbReference type="NCBIfam" id="NF005486">
    <property type="entry name" value="PRK07093.1"/>
    <property type="match status" value="1"/>
</dbReference>
<dbReference type="InterPro" id="IPR005801">
    <property type="entry name" value="ADC_synthase"/>
</dbReference>
<dbReference type="RefSeq" id="WP_204476433.1">
    <property type="nucleotide sequence ID" value="NZ_JACJJW010000034.1"/>
</dbReference>
<keyword evidence="2" id="KW-0808">Transferase</keyword>
<protein>
    <submittedName>
        <fullName evidence="2">Aminodeoxychorismate synthase component I</fullName>
        <ecNumber evidence="2">2.6.1.85</ecNumber>
    </submittedName>
</protein>
<evidence type="ECO:0000313" key="2">
    <source>
        <dbReference type="EMBL" id="MBM6759270.1"/>
    </source>
</evidence>
<dbReference type="InterPro" id="IPR019999">
    <property type="entry name" value="Anth_synth_I-like"/>
</dbReference>
<dbReference type="EC" id="2.6.1.85" evidence="2"/>
<proteinExistence type="predicted"/>
<dbReference type="InterPro" id="IPR015890">
    <property type="entry name" value="Chorismate_C"/>
</dbReference>
<feature type="domain" description="Chorismate-utilising enzyme C-terminal" evidence="1">
    <location>
        <begin position="84"/>
        <end position="328"/>
    </location>
</feature>
<dbReference type="PRINTS" id="PR00095">
    <property type="entry name" value="ANTSNTHASEI"/>
</dbReference>
<keyword evidence="2" id="KW-0032">Aminotransferase</keyword>
<accession>A0ABS2EYC6</accession>
<gene>
    <name evidence="2" type="ORF">H6A31_11380</name>
</gene>
<organism evidence="2 3">
    <name type="scientific">Bacteroides mediterraneensis</name>
    <dbReference type="NCBI Taxonomy" id="1841856"/>
    <lineage>
        <taxon>Bacteria</taxon>
        <taxon>Pseudomonadati</taxon>
        <taxon>Bacteroidota</taxon>
        <taxon>Bacteroidia</taxon>
        <taxon>Bacteroidales</taxon>
        <taxon>Bacteroidaceae</taxon>
        <taxon>Bacteroides</taxon>
    </lineage>
</organism>
<reference evidence="2 3" key="1">
    <citation type="journal article" date="2021" name="Sci. Rep.">
        <title>The distribution of antibiotic resistance genes in chicken gut microbiota commensals.</title>
        <authorList>
            <person name="Juricova H."/>
            <person name="Matiasovicova J."/>
            <person name="Kubasova T."/>
            <person name="Cejkova D."/>
            <person name="Rychlik I."/>
        </authorList>
    </citation>
    <scope>NUCLEOTIDE SEQUENCE [LARGE SCALE GENOMIC DNA]</scope>
    <source>
        <strain evidence="2 3">An801</strain>
    </source>
</reference>
<dbReference type="SUPFAM" id="SSF56322">
    <property type="entry name" value="ADC synthase"/>
    <property type="match status" value="1"/>
</dbReference>
<dbReference type="PANTHER" id="PTHR11236">
    <property type="entry name" value="AMINOBENZOATE/ANTHRANILATE SYNTHASE"/>
    <property type="match status" value="1"/>
</dbReference>
<dbReference type="Proteomes" id="UP000703295">
    <property type="component" value="Unassembled WGS sequence"/>
</dbReference>
<dbReference type="PANTHER" id="PTHR11236:SF50">
    <property type="entry name" value="AMINODEOXYCHORISMATE SYNTHASE COMPONENT 1"/>
    <property type="match status" value="1"/>
</dbReference>
<name>A0ABS2EYC6_9BACE</name>
<evidence type="ECO:0000313" key="3">
    <source>
        <dbReference type="Proteomes" id="UP000703295"/>
    </source>
</evidence>
<sequence>MTDTLSFCGRKEAAARMNHFGGEGRPFFFLIDYAGEQCLVEEPHRLPPSELLFAFPGATNVPEEDRRTPYPATFRWDSRPMSFATYRRGFDLVHRHLHGGNSFLVNYTCATPVDTDLTLRQVFDHARAPYKLWLHRRFVVFSPETFVRIAHGFIYSHPMKGTMDATLPAARERLLADPKEAAEHATITDLIRNDLSRFATEVTVTRYRYLDELHTHRGPLLQMSSEIRGRLPEDYPSRLGDLFFSLLPAGSITGAPKPRTVQIIREAETHDRGFYTGVTGYFDGRHLDSAVLIRFLEQQSDGTKQFKSGGGITFRSEARNEYEEMKQKVYVPLY</sequence>
<evidence type="ECO:0000259" key="1">
    <source>
        <dbReference type="Pfam" id="PF00425"/>
    </source>
</evidence>
<dbReference type="EMBL" id="JACJJW010000034">
    <property type="protein sequence ID" value="MBM6759270.1"/>
    <property type="molecule type" value="Genomic_DNA"/>
</dbReference>
<dbReference type="Pfam" id="PF00425">
    <property type="entry name" value="Chorismate_bind"/>
    <property type="match status" value="1"/>
</dbReference>
<keyword evidence="3" id="KW-1185">Reference proteome</keyword>
<comment type="caution">
    <text evidence="2">The sequence shown here is derived from an EMBL/GenBank/DDBJ whole genome shotgun (WGS) entry which is preliminary data.</text>
</comment>
<dbReference type="Gene3D" id="3.60.120.10">
    <property type="entry name" value="Anthranilate synthase"/>
    <property type="match status" value="1"/>
</dbReference>